<dbReference type="AlphaFoldDB" id="A0A1S3Y416"/>
<dbReference type="GeneID" id="107771948"/>
<dbReference type="PROSITE" id="PS51257">
    <property type="entry name" value="PROKAR_LIPOPROTEIN"/>
    <property type="match status" value="1"/>
</dbReference>
<protein>
    <recommendedName>
        <fullName evidence="1">Reverse transcriptase domain-containing protein</fullName>
    </recommendedName>
</protein>
<dbReference type="STRING" id="4097.A0A1S3Y416"/>
<dbReference type="Proteomes" id="UP000790787">
    <property type="component" value="Chromosome 18"/>
</dbReference>
<dbReference type="PANTHER" id="PTHR33116">
    <property type="entry name" value="REVERSE TRANSCRIPTASE ZINC-BINDING DOMAIN-CONTAINING PROTEIN-RELATED-RELATED"/>
    <property type="match status" value="1"/>
</dbReference>
<sequence>MKCMTTTQYSIALNGGLYGCIERKRGLRHGDTISPLIFVICMEYFTRLMQWVATQEGFAFHTKCKGLKLNHPCFADDVLIFCKGEYQSIMLMLRGLQTFSNTSGLSTNDRKSNVYSANMDRQCLENICEITGYKKGTMPFMYLGVPIVSRKLKAIDCEILVEKLSTRIHSWGSKNLSPKNKGGVGIRECIKWNEAAVAKYVWNIANKEDNLWVKWINHIYPKGEDWWQHRPSKDSCWYWRKICDIRDIYVTGYIGNGWQSRTRKYTIKSGYNWRRGRLDQWPWCRGVWNKMNVPKHSFSRWLVMRKKLLTKDRTLKMKITEDSDCMICVGNTESIEHLFFECTCSRLCLVEVLKWLGINIQNMEVMGIWRRMTRIAKGKIGRSFTKAVLAAVIYHIWKARNETIWRKRVP</sequence>
<reference evidence="3" key="2">
    <citation type="submission" date="2025-08" db="UniProtKB">
        <authorList>
            <consortium name="RefSeq"/>
        </authorList>
    </citation>
    <scope>IDENTIFICATION</scope>
</reference>
<evidence type="ECO:0000259" key="1">
    <source>
        <dbReference type="PROSITE" id="PS50878"/>
    </source>
</evidence>
<reference evidence="2" key="1">
    <citation type="journal article" date="2014" name="Nat. Commun.">
        <title>The tobacco genome sequence and its comparison with those of tomato and potato.</title>
        <authorList>
            <person name="Sierro N."/>
            <person name="Battey J.N."/>
            <person name="Ouadi S."/>
            <person name="Bakaher N."/>
            <person name="Bovet L."/>
            <person name="Willig A."/>
            <person name="Goepfert S."/>
            <person name="Peitsch M.C."/>
            <person name="Ivanov N.V."/>
        </authorList>
    </citation>
    <scope>NUCLEOTIDE SEQUENCE [LARGE SCALE GENOMIC DNA]</scope>
</reference>
<dbReference type="KEGG" id="nta:107771948"/>
<dbReference type="RefSeq" id="XP_016446904.1">
    <property type="nucleotide sequence ID" value="XM_016591418.1"/>
</dbReference>
<evidence type="ECO:0000313" key="3">
    <source>
        <dbReference type="RefSeq" id="XP_016446904.1"/>
    </source>
</evidence>
<dbReference type="OrthoDB" id="1938625at2759"/>
<gene>
    <name evidence="3" type="primary">LOC107771948</name>
</gene>
<dbReference type="InterPro" id="IPR026960">
    <property type="entry name" value="RVT-Znf"/>
</dbReference>
<dbReference type="Pfam" id="PF00078">
    <property type="entry name" value="RVT_1"/>
    <property type="match status" value="1"/>
</dbReference>
<keyword evidence="2" id="KW-1185">Reference proteome</keyword>
<proteinExistence type="predicted"/>
<accession>A0A1S3Y416</accession>
<dbReference type="OMA" id="ARNETIW"/>
<evidence type="ECO:0000313" key="2">
    <source>
        <dbReference type="Proteomes" id="UP000790787"/>
    </source>
</evidence>
<name>A0A1S3Y416_TOBAC</name>
<dbReference type="PANTHER" id="PTHR33116:SF80">
    <property type="entry name" value="REVERSE TRANSCRIPTASE ZINC-BINDING DOMAIN-CONTAINING PROTEIN"/>
    <property type="match status" value="1"/>
</dbReference>
<organism evidence="2 3">
    <name type="scientific">Nicotiana tabacum</name>
    <name type="common">Common tobacco</name>
    <dbReference type="NCBI Taxonomy" id="4097"/>
    <lineage>
        <taxon>Eukaryota</taxon>
        <taxon>Viridiplantae</taxon>
        <taxon>Streptophyta</taxon>
        <taxon>Embryophyta</taxon>
        <taxon>Tracheophyta</taxon>
        <taxon>Spermatophyta</taxon>
        <taxon>Magnoliopsida</taxon>
        <taxon>eudicotyledons</taxon>
        <taxon>Gunneridae</taxon>
        <taxon>Pentapetalae</taxon>
        <taxon>asterids</taxon>
        <taxon>lamiids</taxon>
        <taxon>Solanales</taxon>
        <taxon>Solanaceae</taxon>
        <taxon>Nicotianoideae</taxon>
        <taxon>Nicotianeae</taxon>
        <taxon>Nicotiana</taxon>
    </lineage>
</organism>
<dbReference type="PaxDb" id="4097-A0A1S3Y416"/>
<dbReference type="PROSITE" id="PS50878">
    <property type="entry name" value="RT_POL"/>
    <property type="match status" value="1"/>
</dbReference>
<dbReference type="Pfam" id="PF13966">
    <property type="entry name" value="zf-RVT"/>
    <property type="match status" value="1"/>
</dbReference>
<dbReference type="InterPro" id="IPR000477">
    <property type="entry name" value="RT_dom"/>
</dbReference>